<name>A0A1V4HHW0_9BACL</name>
<dbReference type="InterPro" id="IPR012334">
    <property type="entry name" value="Pectin_lyas_fold"/>
</dbReference>
<keyword evidence="4" id="KW-1185">Reference proteome</keyword>
<evidence type="ECO:0000259" key="1">
    <source>
        <dbReference type="Pfam" id="PF13229"/>
    </source>
</evidence>
<organism evidence="3 4">
    <name type="scientific">Paenibacillus ferrarius</name>
    <dbReference type="NCBI Taxonomy" id="1469647"/>
    <lineage>
        <taxon>Bacteria</taxon>
        <taxon>Bacillati</taxon>
        <taxon>Bacillota</taxon>
        <taxon>Bacilli</taxon>
        <taxon>Bacillales</taxon>
        <taxon>Paenibacillaceae</taxon>
        <taxon>Paenibacillus</taxon>
    </lineage>
</organism>
<dbReference type="PANTHER" id="PTHR36453:SF1">
    <property type="entry name" value="RIGHT HANDED BETA HELIX DOMAIN-CONTAINING PROTEIN"/>
    <property type="match status" value="1"/>
</dbReference>
<feature type="domain" description="GH141-like insertion" evidence="2">
    <location>
        <begin position="98"/>
        <end position="256"/>
    </location>
</feature>
<dbReference type="STRING" id="1469647.BC351_30000"/>
<comment type="caution">
    <text evidence="3">The sequence shown here is derived from an EMBL/GenBank/DDBJ whole genome shotgun (WGS) entry which is preliminary data.</text>
</comment>
<reference evidence="4" key="1">
    <citation type="submission" date="2016-07" db="EMBL/GenBank/DDBJ databases">
        <authorList>
            <person name="Florea S."/>
            <person name="Webb J.S."/>
            <person name="Jaromczyk J."/>
            <person name="Schardl C.L."/>
        </authorList>
    </citation>
    <scope>NUCLEOTIDE SEQUENCE [LARGE SCALE GENOMIC DNA]</scope>
    <source>
        <strain evidence="4">CY1</strain>
    </source>
</reference>
<protein>
    <submittedName>
        <fullName evidence="3">Uncharacterized protein</fullName>
    </submittedName>
</protein>
<gene>
    <name evidence="3" type="ORF">BC351_30000</name>
</gene>
<dbReference type="EMBL" id="MBTG01000019">
    <property type="protein sequence ID" value="OPH54960.1"/>
    <property type="molecule type" value="Genomic_DNA"/>
</dbReference>
<dbReference type="PANTHER" id="PTHR36453">
    <property type="entry name" value="SECRETED PROTEIN-RELATED"/>
    <property type="match status" value="1"/>
</dbReference>
<dbReference type="SMART" id="SM00710">
    <property type="entry name" value="PbH1"/>
    <property type="match status" value="6"/>
</dbReference>
<dbReference type="Proteomes" id="UP000190626">
    <property type="component" value="Unassembled WGS sequence"/>
</dbReference>
<dbReference type="Pfam" id="PF21231">
    <property type="entry name" value="GH141_M"/>
    <property type="match status" value="1"/>
</dbReference>
<evidence type="ECO:0000313" key="4">
    <source>
        <dbReference type="Proteomes" id="UP000190626"/>
    </source>
</evidence>
<sequence length="703" mass="80158">MPFYISPAGDDANPGTEQLPFATFQQAQRAARNYRVTNGMKDQVVQVVVRGGTYYLHETLTLTEEDSFTSFSTYSEEHAIVSGGRKLNVAWRPYRDGIFVAEVPEILKEQLQFTQLFVNGKRQIRARYPKYDPSIPGVSGYTYPADCKLQWPHREMKFDPQKFTDKRWSKPEEAELHIFGKNYWGNLQWKIKAIEWENHTIAFGKGGFQINDVMQGEDATGIDQHSRFFIENVFEELDSPGEWYADFQNGLLYYYPLPELNLEDAIFEVPQLQRLIEIRGTQETPVVNIGFNGFHFTHTTTTYLEKYEAPSLGDWSIHRGGAVYMEGAEKCSIEFCRFDAVGGNAIFISDFNRDHRIYGCLITDAGESAICLVGSKHLTMGSQHAYPANVLVANNEINNIGYYGKQTAGVFISVGRNHTIAHNHIHHIPRAAICINDGTWGGHVIEYNDIHNTVQETGDHGPFNSWGRDRFWCLEQSHGPASHCAGDVKKDAREVVTIRNNRFVDNSGWGIDLDDGSSHYHIHHNVCIGISIKLREGDYRLVENNIFYHPANPPGIHIGYEHNHDRFLRNIIVAHSNADNPEVDINFEKGESRGKLYEFIGPPLESRWVEELDYNIFFNDLGYFKATVHFRPLGSRTEHYSIDEWKSLGWDRHSVFADPLFTDPEQGDFSLKEGSPALKLGFSEIDLSKVGLLPDFQAHYLSK</sequence>
<dbReference type="AlphaFoldDB" id="A0A1V4HHW0"/>
<dbReference type="SUPFAM" id="SSF51126">
    <property type="entry name" value="Pectin lyase-like"/>
    <property type="match status" value="1"/>
</dbReference>
<feature type="domain" description="Right handed beta helix" evidence="1">
    <location>
        <begin position="322"/>
        <end position="454"/>
    </location>
</feature>
<dbReference type="InterPro" id="IPR006626">
    <property type="entry name" value="PbH1"/>
</dbReference>
<evidence type="ECO:0000313" key="3">
    <source>
        <dbReference type="EMBL" id="OPH54960.1"/>
    </source>
</evidence>
<dbReference type="Gene3D" id="2.160.20.10">
    <property type="entry name" value="Single-stranded right-handed beta-helix, Pectin lyase-like"/>
    <property type="match status" value="2"/>
</dbReference>
<dbReference type="InterPro" id="IPR011050">
    <property type="entry name" value="Pectin_lyase_fold/virulence"/>
</dbReference>
<accession>A0A1V4HHW0</accession>
<dbReference type="InterPro" id="IPR039448">
    <property type="entry name" value="Beta_helix"/>
</dbReference>
<dbReference type="Pfam" id="PF13229">
    <property type="entry name" value="Beta_helix"/>
    <property type="match status" value="1"/>
</dbReference>
<proteinExistence type="predicted"/>
<evidence type="ECO:0000259" key="2">
    <source>
        <dbReference type="Pfam" id="PF21231"/>
    </source>
</evidence>
<dbReference type="InterPro" id="IPR048482">
    <property type="entry name" value="GH141_ins"/>
</dbReference>